<proteinExistence type="predicted"/>
<keyword evidence="3" id="KW-1185">Reference proteome</keyword>
<organism evidence="2 3">
    <name type="scientific">Saccharopolyspora taberi</name>
    <dbReference type="NCBI Taxonomy" id="60895"/>
    <lineage>
        <taxon>Bacteria</taxon>
        <taxon>Bacillati</taxon>
        <taxon>Actinomycetota</taxon>
        <taxon>Actinomycetes</taxon>
        <taxon>Pseudonocardiales</taxon>
        <taxon>Pseudonocardiaceae</taxon>
        <taxon>Saccharopolyspora</taxon>
    </lineage>
</organism>
<evidence type="ECO:0000313" key="2">
    <source>
        <dbReference type="EMBL" id="GAA2812770.1"/>
    </source>
</evidence>
<accession>A0ABN3VKD6</accession>
<evidence type="ECO:0000313" key="3">
    <source>
        <dbReference type="Proteomes" id="UP001500979"/>
    </source>
</evidence>
<feature type="compositionally biased region" description="Basic and acidic residues" evidence="1">
    <location>
        <begin position="93"/>
        <end position="110"/>
    </location>
</feature>
<dbReference type="EMBL" id="BAAAUX010000024">
    <property type="protein sequence ID" value="GAA2812770.1"/>
    <property type="molecule type" value="Genomic_DNA"/>
</dbReference>
<evidence type="ECO:0000256" key="1">
    <source>
        <dbReference type="SAM" id="MobiDB-lite"/>
    </source>
</evidence>
<protein>
    <submittedName>
        <fullName evidence="2">Uncharacterized protein</fullName>
    </submittedName>
</protein>
<dbReference type="Proteomes" id="UP001500979">
    <property type="component" value="Unassembled WGS sequence"/>
</dbReference>
<dbReference type="RefSeq" id="WP_344684623.1">
    <property type="nucleotide sequence ID" value="NZ_BAAAUX010000024.1"/>
</dbReference>
<name>A0ABN3VKD6_9PSEU</name>
<feature type="region of interest" description="Disordered" evidence="1">
    <location>
        <begin position="76"/>
        <end position="117"/>
    </location>
</feature>
<sequence>MRLFRILNQLPRTSHFHAAVHNDDERVSTLIGRDGDEKEGARPPRPPLETWTQEAELLALIADLLAHQRADFAQVHSKHHRWRAPKPTPRPETACERAQRRSEHQRHRDIVASMLST</sequence>
<comment type="caution">
    <text evidence="2">The sequence shown here is derived from an EMBL/GenBank/DDBJ whole genome shotgun (WGS) entry which is preliminary data.</text>
</comment>
<gene>
    <name evidence="2" type="ORF">GCM10010470_55260</name>
</gene>
<reference evidence="2 3" key="1">
    <citation type="journal article" date="2019" name="Int. J. Syst. Evol. Microbiol.">
        <title>The Global Catalogue of Microorganisms (GCM) 10K type strain sequencing project: providing services to taxonomists for standard genome sequencing and annotation.</title>
        <authorList>
            <consortium name="The Broad Institute Genomics Platform"/>
            <consortium name="The Broad Institute Genome Sequencing Center for Infectious Disease"/>
            <person name="Wu L."/>
            <person name="Ma J."/>
        </authorList>
    </citation>
    <scope>NUCLEOTIDE SEQUENCE [LARGE SCALE GENOMIC DNA]</scope>
    <source>
        <strain evidence="2 3">JCM 9383</strain>
    </source>
</reference>